<reference evidence="3" key="1">
    <citation type="submission" date="2020-09" db="EMBL/GenBank/DDBJ databases">
        <authorList>
            <person name="Kikuchi T."/>
        </authorList>
    </citation>
    <scope>NUCLEOTIDE SEQUENCE</scope>
    <source>
        <strain evidence="3">SH1</strain>
    </source>
</reference>
<dbReference type="GO" id="GO:0016020">
    <property type="term" value="C:membrane"/>
    <property type="evidence" value="ECO:0007669"/>
    <property type="project" value="InterPro"/>
</dbReference>
<feature type="domain" description="EamA" evidence="2">
    <location>
        <begin position="21"/>
        <end position="166"/>
    </location>
</feature>
<dbReference type="EMBL" id="CAJFDH010000006">
    <property type="protein sequence ID" value="CAD5229219.1"/>
    <property type="molecule type" value="Genomic_DNA"/>
</dbReference>
<dbReference type="Proteomes" id="UP000783686">
    <property type="component" value="Unassembled WGS sequence"/>
</dbReference>
<feature type="transmembrane region" description="Helical" evidence="1">
    <location>
        <begin position="92"/>
        <end position="113"/>
    </location>
</feature>
<keyword evidence="1" id="KW-0472">Membrane</keyword>
<evidence type="ECO:0000259" key="2">
    <source>
        <dbReference type="Pfam" id="PF00892"/>
    </source>
</evidence>
<dbReference type="InterPro" id="IPR037185">
    <property type="entry name" value="EmrE-like"/>
</dbReference>
<evidence type="ECO:0000313" key="3">
    <source>
        <dbReference type="EMBL" id="CAD5229219.1"/>
    </source>
</evidence>
<dbReference type="PANTHER" id="PTHR19346">
    <property type="entry name" value="SUGAR PHOSPHATE TRANSPORTER DOMAIN-CONTAINING PROTEIN"/>
    <property type="match status" value="1"/>
</dbReference>
<gene>
    <name evidence="3" type="ORF">BOKJ2_LOCUS13278</name>
</gene>
<dbReference type="OrthoDB" id="10062838at2759"/>
<organism evidence="3 4">
    <name type="scientific">Bursaphelenchus okinawaensis</name>
    <dbReference type="NCBI Taxonomy" id="465554"/>
    <lineage>
        <taxon>Eukaryota</taxon>
        <taxon>Metazoa</taxon>
        <taxon>Ecdysozoa</taxon>
        <taxon>Nematoda</taxon>
        <taxon>Chromadorea</taxon>
        <taxon>Rhabditida</taxon>
        <taxon>Tylenchina</taxon>
        <taxon>Tylenchomorpha</taxon>
        <taxon>Aphelenchoidea</taxon>
        <taxon>Aphelenchoididae</taxon>
        <taxon>Bursaphelenchus</taxon>
    </lineage>
</organism>
<dbReference type="PANTHER" id="PTHR19346:SF4">
    <property type="entry name" value="SUGAR PHOSPHATE TRANSPORTER DOMAIN-CONTAINING PROTEIN"/>
    <property type="match status" value="1"/>
</dbReference>
<sequence length="321" mass="35557">MEAEEPFVAPSEEKRLSKTLISVLVVLGVSVSWTSASQFTKLALHDEFKAPYFIVWFNTNLMMLCYPFYLVVSCRKSWKTIRQETFDCDRTLLEWLWVTVTLLTLWTMANVLFSVSLGRISASASTSLISCNVFVVFLLSKCFLDERYTVTKSISTVLGVIGVIVICCDKEFAGDVVGVVSVMLAAFSSAMYKVVFKKIVGQAGLGQVSLLMSLLGALNLLLNVIPITLLWYVDVEVITLHNIPWFYLIGSAVLSLTYNFVVNLSIALITPLFVSIGALLGIPLNMIVDILMNNMVVSPTFLVGSILITVSVAINLNYRKK</sequence>
<feature type="transmembrane region" description="Helical" evidence="1">
    <location>
        <begin position="172"/>
        <end position="196"/>
    </location>
</feature>
<feature type="transmembrane region" description="Helical" evidence="1">
    <location>
        <begin position="245"/>
        <end position="261"/>
    </location>
</feature>
<proteinExistence type="predicted"/>
<dbReference type="SUPFAM" id="SSF103481">
    <property type="entry name" value="Multidrug resistance efflux transporter EmrE"/>
    <property type="match status" value="1"/>
</dbReference>
<dbReference type="Proteomes" id="UP000614601">
    <property type="component" value="Unassembled WGS sequence"/>
</dbReference>
<dbReference type="InterPro" id="IPR026505">
    <property type="entry name" value="Solute_c_fam_35_mem_F3/F4"/>
</dbReference>
<feature type="transmembrane region" description="Helical" evidence="1">
    <location>
        <begin position="268"/>
        <end position="288"/>
    </location>
</feature>
<comment type="caution">
    <text evidence="3">The sequence shown here is derived from an EMBL/GenBank/DDBJ whole genome shotgun (WGS) entry which is preliminary data.</text>
</comment>
<dbReference type="EMBL" id="CAJFCW020000006">
    <property type="protein sequence ID" value="CAG9126043.1"/>
    <property type="molecule type" value="Genomic_DNA"/>
</dbReference>
<feature type="transmembrane region" description="Helical" evidence="1">
    <location>
        <begin position="208"/>
        <end position="233"/>
    </location>
</feature>
<dbReference type="Pfam" id="PF00892">
    <property type="entry name" value="EamA"/>
    <property type="match status" value="1"/>
</dbReference>
<keyword evidence="1" id="KW-0812">Transmembrane</keyword>
<feature type="transmembrane region" description="Helical" evidence="1">
    <location>
        <begin position="119"/>
        <end position="139"/>
    </location>
</feature>
<name>A0A811LM94_9BILA</name>
<keyword evidence="1" id="KW-1133">Transmembrane helix</keyword>
<keyword evidence="4" id="KW-1185">Reference proteome</keyword>
<feature type="transmembrane region" description="Helical" evidence="1">
    <location>
        <begin position="20"/>
        <end position="40"/>
    </location>
</feature>
<evidence type="ECO:0000256" key="1">
    <source>
        <dbReference type="SAM" id="Phobius"/>
    </source>
</evidence>
<dbReference type="InterPro" id="IPR000620">
    <property type="entry name" value="EamA_dom"/>
</dbReference>
<protein>
    <recommendedName>
        <fullName evidence="2">EamA domain-containing protein</fullName>
    </recommendedName>
</protein>
<evidence type="ECO:0000313" key="4">
    <source>
        <dbReference type="Proteomes" id="UP000614601"/>
    </source>
</evidence>
<feature type="transmembrane region" description="Helical" evidence="1">
    <location>
        <begin position="148"/>
        <end position="166"/>
    </location>
</feature>
<dbReference type="AlphaFoldDB" id="A0A811LM94"/>
<feature type="transmembrane region" description="Helical" evidence="1">
    <location>
        <begin position="52"/>
        <end position="72"/>
    </location>
</feature>
<feature type="transmembrane region" description="Helical" evidence="1">
    <location>
        <begin position="300"/>
        <end position="318"/>
    </location>
</feature>
<accession>A0A811LM94</accession>